<name>A0AA39R6X4_9LECA</name>
<dbReference type="Pfam" id="PF00248">
    <property type="entry name" value="Aldo_ket_red"/>
    <property type="match status" value="1"/>
</dbReference>
<accession>A0AA39R6X4</accession>
<dbReference type="Proteomes" id="UP001166286">
    <property type="component" value="Unassembled WGS sequence"/>
</dbReference>
<dbReference type="CDD" id="cd19077">
    <property type="entry name" value="AKR_AKR8A1-2"/>
    <property type="match status" value="1"/>
</dbReference>
<proteinExistence type="predicted"/>
<evidence type="ECO:0000256" key="1">
    <source>
        <dbReference type="ARBA" id="ARBA00023002"/>
    </source>
</evidence>
<dbReference type="PANTHER" id="PTHR43625:SF78">
    <property type="entry name" value="PYRIDOXAL REDUCTASE-RELATED"/>
    <property type="match status" value="1"/>
</dbReference>
<dbReference type="InterPro" id="IPR023210">
    <property type="entry name" value="NADP_OxRdtase_dom"/>
</dbReference>
<sequence length="324" mass="35378">MMATLTGKPVGHTGYGMMNLTWRETPVPDEQAFATMKAALNSGCNFWNGGELYGKPHANSLHLLNRYFTKYPEDAEKVVLSIKGAIVPGERRPDGSEQGIRRSIDECLKILDGKKFLDIFEQARVDHKVPLKESMDTMAQYVKEGKLGGISLSEVTADQIKEAAALYPIAAVEVEMSLQTPDILTNGVAATCAELKIPIVAYSPLGRGLLTAAITKIGDIDPSDIRLHLPRFAAGNLEKNAQMGNEIQKVAKAKGYTPAQIALAWVRSYSGRSGFPTIIPIPGSTTKERVIENAKEITLNESELQELEDIMKKTEVAGARYPPH</sequence>
<comment type="caution">
    <text evidence="3">The sequence shown here is derived from an EMBL/GenBank/DDBJ whole genome shotgun (WGS) entry which is preliminary data.</text>
</comment>
<gene>
    <name evidence="3" type="ORF">JMJ35_003183</name>
</gene>
<organism evidence="3 4">
    <name type="scientific">Cladonia borealis</name>
    <dbReference type="NCBI Taxonomy" id="184061"/>
    <lineage>
        <taxon>Eukaryota</taxon>
        <taxon>Fungi</taxon>
        <taxon>Dikarya</taxon>
        <taxon>Ascomycota</taxon>
        <taxon>Pezizomycotina</taxon>
        <taxon>Lecanoromycetes</taxon>
        <taxon>OSLEUM clade</taxon>
        <taxon>Lecanoromycetidae</taxon>
        <taxon>Lecanorales</taxon>
        <taxon>Lecanorineae</taxon>
        <taxon>Cladoniaceae</taxon>
        <taxon>Cladonia</taxon>
    </lineage>
</organism>
<dbReference type="PANTHER" id="PTHR43625">
    <property type="entry name" value="AFLATOXIN B1 ALDEHYDE REDUCTASE"/>
    <property type="match status" value="1"/>
</dbReference>
<dbReference type="InterPro" id="IPR036812">
    <property type="entry name" value="NAD(P)_OxRdtase_dom_sf"/>
</dbReference>
<dbReference type="Gene3D" id="3.20.20.100">
    <property type="entry name" value="NADP-dependent oxidoreductase domain"/>
    <property type="match status" value="1"/>
</dbReference>
<dbReference type="AlphaFoldDB" id="A0AA39R6X4"/>
<evidence type="ECO:0000313" key="4">
    <source>
        <dbReference type="Proteomes" id="UP001166286"/>
    </source>
</evidence>
<feature type="domain" description="NADP-dependent oxidoreductase" evidence="2">
    <location>
        <begin position="14"/>
        <end position="310"/>
    </location>
</feature>
<dbReference type="SUPFAM" id="SSF51430">
    <property type="entry name" value="NAD(P)-linked oxidoreductase"/>
    <property type="match status" value="1"/>
</dbReference>
<dbReference type="InterPro" id="IPR050791">
    <property type="entry name" value="Aldo-Keto_reductase"/>
</dbReference>
<evidence type="ECO:0000259" key="2">
    <source>
        <dbReference type="Pfam" id="PF00248"/>
    </source>
</evidence>
<dbReference type="GO" id="GO:0005737">
    <property type="term" value="C:cytoplasm"/>
    <property type="evidence" value="ECO:0007669"/>
    <property type="project" value="TreeGrafter"/>
</dbReference>
<reference evidence="3" key="1">
    <citation type="submission" date="2023-03" db="EMBL/GenBank/DDBJ databases">
        <title>Complete genome of Cladonia borealis.</title>
        <authorList>
            <person name="Park H."/>
        </authorList>
    </citation>
    <scope>NUCLEOTIDE SEQUENCE</scope>
    <source>
        <strain evidence="3">ANT050790</strain>
    </source>
</reference>
<evidence type="ECO:0000313" key="3">
    <source>
        <dbReference type="EMBL" id="KAK0514566.1"/>
    </source>
</evidence>
<keyword evidence="4" id="KW-1185">Reference proteome</keyword>
<dbReference type="EMBL" id="JAFEKC020000005">
    <property type="protein sequence ID" value="KAK0514566.1"/>
    <property type="molecule type" value="Genomic_DNA"/>
</dbReference>
<protein>
    <recommendedName>
        <fullName evidence="2">NADP-dependent oxidoreductase domain-containing protein</fullName>
    </recommendedName>
</protein>
<dbReference type="GO" id="GO:0016491">
    <property type="term" value="F:oxidoreductase activity"/>
    <property type="evidence" value="ECO:0007669"/>
    <property type="project" value="UniProtKB-KW"/>
</dbReference>
<keyword evidence="1" id="KW-0560">Oxidoreductase</keyword>